<proteinExistence type="predicted"/>
<dbReference type="RefSeq" id="WP_275233006.1">
    <property type="nucleotide sequence ID" value="NZ_JARDXE010000031.1"/>
</dbReference>
<dbReference type="EMBL" id="JARDXE010000031">
    <property type="protein sequence ID" value="MDE8649719.1"/>
    <property type="molecule type" value="Genomic_DNA"/>
</dbReference>
<evidence type="ECO:0000313" key="2">
    <source>
        <dbReference type="Proteomes" id="UP001217325"/>
    </source>
</evidence>
<accession>A0AAW6LT57</accession>
<gene>
    <name evidence="1" type="ORF">PXH69_32625</name>
</gene>
<sequence>MATVRHVEKELRIFPNAVHQGPMISISYQDPDKNRCELIVDCMPTQDEIITFYHETLAEDPGFDTLMPFDLRGMLEREAAGEPLEHLQSYTWVRDNLPPLTSSKLF</sequence>
<protein>
    <submittedName>
        <fullName evidence="1">Uncharacterized protein</fullName>
    </submittedName>
</protein>
<evidence type="ECO:0000313" key="1">
    <source>
        <dbReference type="EMBL" id="MDE8649719.1"/>
    </source>
</evidence>
<organism evidence="1 2">
    <name type="scientific">Rhodococcus qingshengii</name>
    <dbReference type="NCBI Taxonomy" id="334542"/>
    <lineage>
        <taxon>Bacteria</taxon>
        <taxon>Bacillati</taxon>
        <taxon>Actinomycetota</taxon>
        <taxon>Actinomycetes</taxon>
        <taxon>Mycobacteriales</taxon>
        <taxon>Nocardiaceae</taxon>
        <taxon>Rhodococcus</taxon>
        <taxon>Rhodococcus erythropolis group</taxon>
    </lineage>
</organism>
<comment type="caution">
    <text evidence="1">The sequence shown here is derived from an EMBL/GenBank/DDBJ whole genome shotgun (WGS) entry which is preliminary data.</text>
</comment>
<name>A0AAW6LT57_RHOSG</name>
<dbReference type="Proteomes" id="UP001217325">
    <property type="component" value="Unassembled WGS sequence"/>
</dbReference>
<reference evidence="1" key="1">
    <citation type="submission" date="2023-02" db="EMBL/GenBank/DDBJ databases">
        <title>A novel hydrolase synthesized by Rhodococcus erythropolis HQ is responsible for the detoxification of Zearalenone.</title>
        <authorList>
            <person name="Hu J."/>
            <person name="Xu J."/>
        </authorList>
    </citation>
    <scope>NUCLEOTIDE SEQUENCE</scope>
    <source>
        <strain evidence="1">HQ</strain>
    </source>
</reference>
<dbReference type="AlphaFoldDB" id="A0AAW6LT57"/>